<evidence type="ECO:0000313" key="3">
    <source>
        <dbReference type="Proteomes" id="UP000054266"/>
    </source>
</evidence>
<feature type="region of interest" description="Disordered" evidence="1">
    <location>
        <begin position="190"/>
        <end position="216"/>
    </location>
</feature>
<dbReference type="AlphaFoldDB" id="A0A0D2E0A1"/>
<organism evidence="2 3">
    <name type="scientific">Phialophora macrospora</name>
    <dbReference type="NCBI Taxonomy" id="1851006"/>
    <lineage>
        <taxon>Eukaryota</taxon>
        <taxon>Fungi</taxon>
        <taxon>Dikarya</taxon>
        <taxon>Ascomycota</taxon>
        <taxon>Pezizomycotina</taxon>
        <taxon>Eurotiomycetes</taxon>
        <taxon>Chaetothyriomycetidae</taxon>
        <taxon>Chaetothyriales</taxon>
        <taxon>Herpotrichiellaceae</taxon>
        <taxon>Phialophora</taxon>
    </lineage>
</organism>
<reference evidence="2 3" key="1">
    <citation type="submission" date="2015-01" db="EMBL/GenBank/DDBJ databases">
        <title>The Genome Sequence of Capronia semiimmersa CBS27337.</title>
        <authorList>
            <consortium name="The Broad Institute Genomics Platform"/>
            <person name="Cuomo C."/>
            <person name="de Hoog S."/>
            <person name="Gorbushina A."/>
            <person name="Stielow B."/>
            <person name="Teixiera M."/>
            <person name="Abouelleil A."/>
            <person name="Chapman S.B."/>
            <person name="Priest M."/>
            <person name="Young S.K."/>
            <person name="Wortman J."/>
            <person name="Nusbaum C."/>
            <person name="Birren B."/>
        </authorList>
    </citation>
    <scope>NUCLEOTIDE SEQUENCE [LARGE SCALE GENOMIC DNA]</scope>
    <source>
        <strain evidence="2 3">CBS 27337</strain>
    </source>
</reference>
<protein>
    <submittedName>
        <fullName evidence="2">Uncharacterized protein</fullName>
    </submittedName>
</protein>
<accession>A0A0D2E0A1</accession>
<evidence type="ECO:0000313" key="2">
    <source>
        <dbReference type="EMBL" id="KIW67797.1"/>
    </source>
</evidence>
<sequence>MGETNALGGEPDSLFLALLLEHLSNIILADLVGDIFCMLAFSICILACHTVEARPEVNEREEEAAIEFSTEATTNKHLEEAVTGNVTVRPSTEPEATQMTLQASEVSFKKATADAWKSSIRPSKSANVRRGKYLDSSKYLPAGHADCFNLSFDLSTSGMDPLMAAETLPLNSCISKGRLCPLLERMSMPRRCQPQEEQDDEEIEDGGEDTNGWTVV</sequence>
<dbReference type="EMBL" id="KN846959">
    <property type="protein sequence ID" value="KIW67797.1"/>
    <property type="molecule type" value="Genomic_DNA"/>
</dbReference>
<gene>
    <name evidence="2" type="ORF">PV04_07024</name>
</gene>
<dbReference type="HOGENOM" id="CLU_1277486_0_0_1"/>
<evidence type="ECO:0000256" key="1">
    <source>
        <dbReference type="SAM" id="MobiDB-lite"/>
    </source>
</evidence>
<dbReference type="Proteomes" id="UP000054266">
    <property type="component" value="Unassembled WGS sequence"/>
</dbReference>
<proteinExistence type="predicted"/>
<feature type="compositionally biased region" description="Acidic residues" evidence="1">
    <location>
        <begin position="196"/>
        <end position="208"/>
    </location>
</feature>
<keyword evidence="3" id="KW-1185">Reference proteome</keyword>
<name>A0A0D2E0A1_9EURO</name>